<dbReference type="Proteomes" id="UP000595897">
    <property type="component" value="Chromosome"/>
</dbReference>
<dbReference type="EMBL" id="AP024169">
    <property type="protein sequence ID" value="BCN30870.1"/>
    <property type="molecule type" value="Genomic_DNA"/>
</dbReference>
<keyword evidence="3" id="KW-1185">Reference proteome</keyword>
<dbReference type="InterPro" id="IPR016181">
    <property type="entry name" value="Acyl_CoA_acyltransferase"/>
</dbReference>
<dbReference type="PROSITE" id="PS51186">
    <property type="entry name" value="GNAT"/>
    <property type="match status" value="1"/>
</dbReference>
<dbReference type="PANTHER" id="PTHR43328:SF1">
    <property type="entry name" value="N-ACETYLTRANSFERASE DOMAIN-CONTAINING PROTEIN"/>
    <property type="match status" value="1"/>
</dbReference>
<dbReference type="SUPFAM" id="SSF55729">
    <property type="entry name" value="Acyl-CoA N-acyltransferases (Nat)"/>
    <property type="match status" value="1"/>
</dbReference>
<dbReference type="Gene3D" id="3.40.630.30">
    <property type="match status" value="1"/>
</dbReference>
<dbReference type="AlphaFoldDB" id="A0A7R7EL58"/>
<name>A0A7R7EL58_9FIRM</name>
<dbReference type="Pfam" id="PF00583">
    <property type="entry name" value="Acetyltransf_1"/>
    <property type="match status" value="1"/>
</dbReference>
<dbReference type="PANTHER" id="PTHR43328">
    <property type="entry name" value="ACETYLTRANSFERASE-RELATED"/>
    <property type="match status" value="1"/>
</dbReference>
<organism evidence="2 3">
    <name type="scientific">Anaeromicropila herbilytica</name>
    <dbReference type="NCBI Taxonomy" id="2785025"/>
    <lineage>
        <taxon>Bacteria</taxon>
        <taxon>Bacillati</taxon>
        <taxon>Bacillota</taxon>
        <taxon>Clostridia</taxon>
        <taxon>Lachnospirales</taxon>
        <taxon>Lachnospiraceae</taxon>
        <taxon>Anaeromicropila</taxon>
    </lineage>
</organism>
<evidence type="ECO:0000259" key="1">
    <source>
        <dbReference type="PROSITE" id="PS51186"/>
    </source>
</evidence>
<dbReference type="RefSeq" id="WP_271712028.1">
    <property type="nucleotide sequence ID" value="NZ_AP024169.1"/>
</dbReference>
<accession>A0A7R7EL58</accession>
<sequence length="177" mass="20002">MKYTLKNGKSVCIRKPTEDDAMDIITVISTADQETKFLARNPGEFQTTIEKEQSIISNVLNSTTGMWFVAECDGKVVGQCSVGLVRGYQRYRHRAEVAFVLLEAYCNIGIGGKMMEECIEWCINNCVTQIELDVVTTNTRALKMYQNYGFEIVGTIPNALRYLGGTYADEYKMVKYL</sequence>
<dbReference type="GO" id="GO:0016747">
    <property type="term" value="F:acyltransferase activity, transferring groups other than amino-acyl groups"/>
    <property type="evidence" value="ECO:0007669"/>
    <property type="project" value="InterPro"/>
</dbReference>
<evidence type="ECO:0000313" key="2">
    <source>
        <dbReference type="EMBL" id="BCN30870.1"/>
    </source>
</evidence>
<proteinExistence type="predicted"/>
<protein>
    <submittedName>
        <fullName evidence="2">GNAT family N-acetyltransferase</fullName>
    </submittedName>
</protein>
<feature type="domain" description="N-acetyltransferase" evidence="1">
    <location>
        <begin position="11"/>
        <end position="177"/>
    </location>
</feature>
<dbReference type="KEGG" id="ahb:bsdtb5_21650"/>
<dbReference type="CDD" id="cd04301">
    <property type="entry name" value="NAT_SF"/>
    <property type="match status" value="1"/>
</dbReference>
<gene>
    <name evidence="2" type="ORF">bsdtb5_21650</name>
</gene>
<evidence type="ECO:0000313" key="3">
    <source>
        <dbReference type="Proteomes" id="UP000595897"/>
    </source>
</evidence>
<dbReference type="InterPro" id="IPR000182">
    <property type="entry name" value="GNAT_dom"/>
</dbReference>
<reference evidence="2 3" key="1">
    <citation type="submission" date="2020-11" db="EMBL/GenBank/DDBJ databases">
        <title>Draft genome sequencing of a Lachnospiraceae strain isolated from anoxic soil subjected to BSD treatment.</title>
        <authorList>
            <person name="Uek A."/>
            <person name="Tonouchi A."/>
        </authorList>
    </citation>
    <scope>NUCLEOTIDE SEQUENCE [LARGE SCALE GENOMIC DNA]</scope>
    <source>
        <strain evidence="2 3">TB5</strain>
    </source>
</reference>
<keyword evidence="2" id="KW-0808">Transferase</keyword>